<comment type="similarity">
    <text evidence="1">Belongs to the glycosyltransferase 2 family.</text>
</comment>
<dbReference type="InterPro" id="IPR029044">
    <property type="entry name" value="Nucleotide-diphossugar_trans"/>
</dbReference>
<dbReference type="CDD" id="cd02440">
    <property type="entry name" value="AdoMet_MTases"/>
    <property type="match status" value="1"/>
</dbReference>
<dbReference type="FunFam" id="3.90.550.10:FF:000120">
    <property type="entry name" value="Glycosyl transferase, family 2"/>
    <property type="match status" value="2"/>
</dbReference>
<dbReference type="SUPFAM" id="SSF53335">
    <property type="entry name" value="S-adenosyl-L-methionine-dependent methyltransferases"/>
    <property type="match status" value="1"/>
</dbReference>
<dbReference type="AlphaFoldDB" id="A0A2A8HBX2"/>
<evidence type="ECO:0000259" key="3">
    <source>
        <dbReference type="Pfam" id="PF08241"/>
    </source>
</evidence>
<dbReference type="InterPro" id="IPR013216">
    <property type="entry name" value="Methyltransf_11"/>
</dbReference>
<reference evidence="4 5" key="1">
    <citation type="submission" date="2017-09" db="EMBL/GenBank/DDBJ databases">
        <title>Large-scale bioinformatics analysis of Bacillus genomes uncovers conserved roles of natural products in bacterial physiology.</title>
        <authorList>
            <consortium name="Agbiome Team Llc"/>
            <person name="Bleich R.M."/>
            <person name="Grubbs K.J."/>
            <person name="Santa Maria K.C."/>
            <person name="Allen S.E."/>
            <person name="Farag S."/>
            <person name="Shank E.A."/>
            <person name="Bowers A."/>
        </authorList>
    </citation>
    <scope>NUCLEOTIDE SEQUENCE [LARGE SCALE GENOMIC DNA]</scope>
    <source>
        <strain evidence="4 5">AFS021349</strain>
    </source>
</reference>
<accession>A0A2A8HBX2</accession>
<dbReference type="GO" id="GO:0016758">
    <property type="term" value="F:hexosyltransferase activity"/>
    <property type="evidence" value="ECO:0007669"/>
    <property type="project" value="UniProtKB-ARBA"/>
</dbReference>
<evidence type="ECO:0000256" key="1">
    <source>
        <dbReference type="ARBA" id="ARBA00006739"/>
    </source>
</evidence>
<sequence length="855" mass="100154">MRGHFEKSEEAIDRMPLVSVLIPTYNRPHYFEKALCSVLEQTYPNIEIIIGDDSTNDETEKVLQKYLCKYSNINYIKNSSTLGQFENALMLCNEANGEYINFLMDDDIFHVNKIEKMMKYYVNDLNHEIKLVTSHRQVIDDEENELRHIYSTVRLFENDTIVDGVELANRVIVNQKNYIGEPTTVLFRKNDLKEPYGMFDKRRYLCNVDIASWLSLLSKGKAVYIAETLSYFRLHPGQQLNESNKLMDGLEDFSHSIIVGEKYGFLANETELDKAITNFLDYARRIVPSSLLYTLDFYQQIKLKKINIEKKKQYMNYNSHLPKVSILIPAYNKPHYLELALKSALNQTYENIEIIISDDSTNVEVHAMIQLYLREYECITYVKNETPLEAENFNKCIELATGEYINFLLDDDLFHPEKIKRMMNCFFRIENISFVTSYRELIDENGEVLPPSTLNMKIAKETTLFEGKELGNYMLKNLKNVVGEPTTVLFNRKFFGGEFGFFKGKAYSAIHDIATWIDMMKKGRVVYIQEPLSYFRQYSGRNQKQKQKQFIFMTIEEWIELIIDAYNSGFLNDEQDYKECLTHCLENAVFIMKDAVRGGQLNEIDNGKIEKALNKVVTRIFEKEVCYCQYCNQQFAKFSPWPAHYDFPKYKFEMWNKDTGICPVCDSMDRERLYRVYIEMETDLLSGNDTVLHIAPEAKVRGWFSQYKNITYVCGDIEPKDPLMKEIDVTRIVYENNTFDVILCNHVLERVFDDEKAMRELYRILKPNGWGIIQVPIVMNVDSIIENELIVTPKLRKLAFGHEDHVRIYNQSGFIQRLMNAGFKVELYNIAEKQGMKSAKKFGLSETDMLYIVRK</sequence>
<dbReference type="RefSeq" id="WP_098226978.1">
    <property type="nucleotide sequence ID" value="NZ_NUBY01000101.1"/>
</dbReference>
<comment type="caution">
    <text evidence="4">The sequence shown here is derived from an EMBL/GenBank/DDBJ whole genome shotgun (WGS) entry which is preliminary data.</text>
</comment>
<evidence type="ECO:0000313" key="4">
    <source>
        <dbReference type="EMBL" id="PEQ03046.1"/>
    </source>
</evidence>
<protein>
    <submittedName>
        <fullName evidence="4">Glycosyl transferase family 2</fullName>
    </submittedName>
</protein>
<dbReference type="FunFam" id="3.40.50.150:FF:000531">
    <property type="entry name" value="Glycosyl transferase"/>
    <property type="match status" value="1"/>
</dbReference>
<proteinExistence type="inferred from homology"/>
<dbReference type="Proteomes" id="UP000220841">
    <property type="component" value="Unassembled WGS sequence"/>
</dbReference>
<dbReference type="Pfam" id="PF00535">
    <property type="entry name" value="Glycos_transf_2"/>
    <property type="match status" value="2"/>
</dbReference>
<organism evidence="4 5">
    <name type="scientific">Bacillus toyonensis</name>
    <dbReference type="NCBI Taxonomy" id="155322"/>
    <lineage>
        <taxon>Bacteria</taxon>
        <taxon>Bacillati</taxon>
        <taxon>Bacillota</taxon>
        <taxon>Bacilli</taxon>
        <taxon>Bacillales</taxon>
        <taxon>Bacillaceae</taxon>
        <taxon>Bacillus</taxon>
        <taxon>Bacillus cereus group</taxon>
    </lineage>
</organism>
<evidence type="ECO:0000259" key="2">
    <source>
        <dbReference type="Pfam" id="PF00535"/>
    </source>
</evidence>
<dbReference type="Gene3D" id="3.90.550.10">
    <property type="entry name" value="Spore Coat Polysaccharide Biosynthesis Protein SpsA, Chain A"/>
    <property type="match status" value="2"/>
</dbReference>
<feature type="domain" description="Methyltransferase type 11" evidence="3">
    <location>
        <begin position="725"/>
        <end position="772"/>
    </location>
</feature>
<dbReference type="PANTHER" id="PTHR22916:SF3">
    <property type="entry name" value="UDP-GLCNAC:BETAGAL BETA-1,3-N-ACETYLGLUCOSAMINYLTRANSFERASE-LIKE PROTEIN 1"/>
    <property type="match status" value="1"/>
</dbReference>
<dbReference type="PANTHER" id="PTHR22916">
    <property type="entry name" value="GLYCOSYLTRANSFERASE"/>
    <property type="match status" value="1"/>
</dbReference>
<name>A0A2A8HBX2_9BACI</name>
<feature type="domain" description="Glycosyltransferase 2-like" evidence="2">
    <location>
        <begin position="19"/>
        <end position="150"/>
    </location>
</feature>
<dbReference type="Gene3D" id="3.40.50.150">
    <property type="entry name" value="Vaccinia Virus protein VP39"/>
    <property type="match status" value="1"/>
</dbReference>
<feature type="domain" description="Glycosyltransferase 2-like" evidence="2">
    <location>
        <begin position="325"/>
        <end position="476"/>
    </location>
</feature>
<dbReference type="GO" id="GO:0008757">
    <property type="term" value="F:S-adenosylmethionine-dependent methyltransferase activity"/>
    <property type="evidence" value="ECO:0007669"/>
    <property type="project" value="InterPro"/>
</dbReference>
<dbReference type="EMBL" id="NUBY01000101">
    <property type="protein sequence ID" value="PEQ03046.1"/>
    <property type="molecule type" value="Genomic_DNA"/>
</dbReference>
<dbReference type="Pfam" id="PF08241">
    <property type="entry name" value="Methyltransf_11"/>
    <property type="match status" value="1"/>
</dbReference>
<dbReference type="SUPFAM" id="SSF53448">
    <property type="entry name" value="Nucleotide-diphospho-sugar transferases"/>
    <property type="match status" value="2"/>
</dbReference>
<keyword evidence="4" id="KW-0808">Transferase</keyword>
<dbReference type="InterPro" id="IPR029063">
    <property type="entry name" value="SAM-dependent_MTases_sf"/>
</dbReference>
<evidence type="ECO:0000313" key="5">
    <source>
        <dbReference type="Proteomes" id="UP000220841"/>
    </source>
</evidence>
<gene>
    <name evidence="4" type="ORF">CN585_19195</name>
</gene>
<dbReference type="InterPro" id="IPR001173">
    <property type="entry name" value="Glyco_trans_2-like"/>
</dbReference>